<evidence type="ECO:0000256" key="1">
    <source>
        <dbReference type="ARBA" id="ARBA00000142"/>
    </source>
</evidence>
<comment type="pathway">
    <text evidence="9">tRNA modification; N(7)-methylguanine-tRNA biosynthesis.</text>
</comment>
<dbReference type="GO" id="GO:0043527">
    <property type="term" value="C:tRNA methyltransferase complex"/>
    <property type="evidence" value="ECO:0007669"/>
    <property type="project" value="TreeGrafter"/>
</dbReference>
<dbReference type="EC" id="2.1.1.33" evidence="9"/>
<dbReference type="InParanoid" id="A0A316VNZ7"/>
<evidence type="ECO:0000256" key="8">
    <source>
        <dbReference type="ARBA" id="ARBA00023242"/>
    </source>
</evidence>
<keyword evidence="6 9" id="KW-0819">tRNA processing</keyword>
<dbReference type="SUPFAM" id="SSF53335">
    <property type="entry name" value="S-adenosyl-L-methionine-dependent methyltransferases"/>
    <property type="match status" value="1"/>
</dbReference>
<feature type="compositionally biased region" description="Polar residues" evidence="10">
    <location>
        <begin position="122"/>
        <end position="141"/>
    </location>
</feature>
<evidence type="ECO:0000256" key="5">
    <source>
        <dbReference type="ARBA" id="ARBA00022691"/>
    </source>
</evidence>
<dbReference type="InterPro" id="IPR029063">
    <property type="entry name" value="SAM-dependent_MTases_sf"/>
</dbReference>
<feature type="binding site" evidence="9">
    <location>
        <begin position="99"/>
        <end position="100"/>
    </location>
    <ligand>
        <name>S-adenosyl-L-methionine</name>
        <dbReference type="ChEBI" id="CHEBI:59789"/>
    </ligand>
</feature>
<name>A0A316VNZ7_9BASI</name>
<keyword evidence="12" id="KW-1185">Reference proteome</keyword>
<evidence type="ECO:0000256" key="10">
    <source>
        <dbReference type="SAM" id="MobiDB-lite"/>
    </source>
</evidence>
<keyword evidence="8 9" id="KW-0539">Nucleus</keyword>
<dbReference type="HAMAP" id="MF_03055">
    <property type="entry name" value="tRNA_methyltr_TrmB_euk"/>
    <property type="match status" value="1"/>
</dbReference>
<dbReference type="InterPro" id="IPR003358">
    <property type="entry name" value="tRNA_(Gua-N-7)_MeTrfase_Trmb"/>
</dbReference>
<gene>
    <name evidence="9" type="primary">TRM8</name>
    <name evidence="11" type="ORF">FA14DRAFT_117714</name>
</gene>
<keyword evidence="5 9" id="KW-0949">S-adenosyl-L-methionine</keyword>
<dbReference type="Pfam" id="PF02390">
    <property type="entry name" value="Methyltransf_4"/>
    <property type="match status" value="2"/>
</dbReference>
<proteinExistence type="inferred from homology"/>
<organism evidence="11 12">
    <name type="scientific">Meira miltonrushii</name>
    <dbReference type="NCBI Taxonomy" id="1280837"/>
    <lineage>
        <taxon>Eukaryota</taxon>
        <taxon>Fungi</taxon>
        <taxon>Dikarya</taxon>
        <taxon>Basidiomycota</taxon>
        <taxon>Ustilaginomycotina</taxon>
        <taxon>Exobasidiomycetes</taxon>
        <taxon>Exobasidiales</taxon>
        <taxon>Brachybasidiaceae</taxon>
        <taxon>Meira</taxon>
    </lineage>
</organism>
<comment type="catalytic activity">
    <reaction evidence="1 9">
        <text>guanosine(46) in tRNA + S-adenosyl-L-methionine = N(7)-methylguanosine(46) in tRNA + S-adenosyl-L-homocysteine</text>
        <dbReference type="Rhea" id="RHEA:42708"/>
        <dbReference type="Rhea" id="RHEA-COMP:10188"/>
        <dbReference type="Rhea" id="RHEA-COMP:10189"/>
        <dbReference type="ChEBI" id="CHEBI:57856"/>
        <dbReference type="ChEBI" id="CHEBI:59789"/>
        <dbReference type="ChEBI" id="CHEBI:74269"/>
        <dbReference type="ChEBI" id="CHEBI:74480"/>
        <dbReference type="EC" id="2.1.1.33"/>
    </reaction>
</comment>
<protein>
    <recommendedName>
        <fullName evidence="9">tRNA (guanine-N(7)-)-methyltransferase</fullName>
        <ecNumber evidence="9">2.1.1.33</ecNumber>
    </recommendedName>
    <alternativeName>
        <fullName evidence="9">Transfer RNA methyltransferase 8</fullName>
    </alternativeName>
    <alternativeName>
        <fullName evidence="9">tRNA (guanine(46)-N(7))-methyltransferase</fullName>
    </alternativeName>
    <alternativeName>
        <fullName evidence="9">tRNA(m7G46)-methyltransferase</fullName>
    </alternativeName>
</protein>
<comment type="similarity">
    <text evidence="9">Belongs to the class I-like SAM-binding methyltransferase superfamily. TrmB family.</text>
</comment>
<dbReference type="PANTHER" id="PTHR23417:SF16">
    <property type="entry name" value="TRNA (GUANINE-N(7)-)-METHYLTRANSFERASE"/>
    <property type="match status" value="1"/>
</dbReference>
<evidence type="ECO:0000313" key="11">
    <source>
        <dbReference type="EMBL" id="PWN38133.1"/>
    </source>
</evidence>
<comment type="subunit">
    <text evidence="9">Forms a complex with TRM82.</text>
</comment>
<evidence type="ECO:0000256" key="6">
    <source>
        <dbReference type="ARBA" id="ARBA00022694"/>
    </source>
</evidence>
<evidence type="ECO:0000256" key="4">
    <source>
        <dbReference type="ARBA" id="ARBA00022679"/>
    </source>
</evidence>
<accession>A0A316VNZ7</accession>
<evidence type="ECO:0000256" key="2">
    <source>
        <dbReference type="ARBA" id="ARBA00022555"/>
    </source>
</evidence>
<feature type="region of interest" description="Disordered" evidence="10">
    <location>
        <begin position="120"/>
        <end position="163"/>
    </location>
</feature>
<dbReference type="GO" id="GO:0008176">
    <property type="term" value="F:tRNA (guanine(46)-N7)-methyltransferase activity"/>
    <property type="evidence" value="ECO:0007669"/>
    <property type="project" value="UniProtKB-UniRule"/>
</dbReference>
<dbReference type="AlphaFoldDB" id="A0A316VNZ7"/>
<keyword evidence="7 9" id="KW-0694">RNA-binding</keyword>
<keyword evidence="2 9" id="KW-0820">tRNA-binding</keyword>
<feature type="binding site" evidence="9">
    <location>
        <position position="202"/>
    </location>
    <ligand>
        <name>S-adenosyl-L-methionine</name>
        <dbReference type="ChEBI" id="CHEBI:59789"/>
    </ligand>
</feature>
<reference evidence="11 12" key="1">
    <citation type="journal article" date="2018" name="Mol. Biol. Evol.">
        <title>Broad Genomic Sampling Reveals a Smut Pathogenic Ancestry of the Fungal Clade Ustilaginomycotina.</title>
        <authorList>
            <person name="Kijpornyongpan T."/>
            <person name="Mondo S.J."/>
            <person name="Barry K."/>
            <person name="Sandor L."/>
            <person name="Lee J."/>
            <person name="Lipzen A."/>
            <person name="Pangilinan J."/>
            <person name="LaButti K."/>
            <person name="Hainaut M."/>
            <person name="Henrissat B."/>
            <person name="Grigoriev I.V."/>
            <person name="Spatafora J.W."/>
            <person name="Aime M.C."/>
        </authorList>
    </citation>
    <scope>NUCLEOTIDE SEQUENCE [LARGE SCALE GENOMIC DNA]</scope>
    <source>
        <strain evidence="11 12">MCA 3882</strain>
    </source>
</reference>
<feature type="active site" evidence="9">
    <location>
        <position position="205"/>
    </location>
</feature>
<keyword evidence="4 9" id="KW-0808">Transferase</keyword>
<dbReference type="UniPathway" id="UPA00989"/>
<feature type="binding site" evidence="9">
    <location>
        <begin position="182"/>
        <end position="183"/>
    </location>
    <ligand>
        <name>S-adenosyl-L-methionine</name>
        <dbReference type="ChEBI" id="CHEBI:59789"/>
    </ligand>
</feature>
<dbReference type="GO" id="GO:0000049">
    <property type="term" value="F:tRNA binding"/>
    <property type="evidence" value="ECO:0007669"/>
    <property type="project" value="UniProtKB-UniRule"/>
</dbReference>
<evidence type="ECO:0000313" key="12">
    <source>
        <dbReference type="Proteomes" id="UP000245771"/>
    </source>
</evidence>
<evidence type="ECO:0000256" key="9">
    <source>
        <dbReference type="HAMAP-Rule" id="MF_03055"/>
    </source>
</evidence>
<dbReference type="GO" id="GO:0005634">
    <property type="term" value="C:nucleus"/>
    <property type="evidence" value="ECO:0007669"/>
    <property type="project" value="UniProtKB-SubCell"/>
</dbReference>
<comment type="subcellular location">
    <subcellularLocation>
        <location evidence="9">Nucleus</location>
    </subcellularLocation>
</comment>
<feature type="binding site" evidence="9">
    <location>
        <begin position="282"/>
        <end position="284"/>
    </location>
    <ligand>
        <name>S-adenosyl-L-methionine</name>
        <dbReference type="ChEBI" id="CHEBI:59789"/>
    </ligand>
</feature>
<feature type="binding site" evidence="9">
    <location>
        <position position="76"/>
    </location>
    <ligand>
        <name>S-adenosyl-L-methionine</name>
        <dbReference type="ChEBI" id="CHEBI:59789"/>
    </ligand>
</feature>
<dbReference type="Gene3D" id="3.40.50.150">
    <property type="entry name" value="Vaccinia Virus protein VP39"/>
    <property type="match status" value="1"/>
</dbReference>
<comment type="function">
    <text evidence="9">Catalyzes the formation of N(7)-methylguanine at position 46 (m7G46) in tRNA.</text>
</comment>
<dbReference type="Proteomes" id="UP000245771">
    <property type="component" value="Unassembled WGS sequence"/>
</dbReference>
<dbReference type="STRING" id="1280837.A0A316VNZ7"/>
<keyword evidence="3 9" id="KW-0489">Methyltransferase</keyword>
<evidence type="ECO:0000256" key="7">
    <source>
        <dbReference type="ARBA" id="ARBA00022884"/>
    </source>
</evidence>
<dbReference type="InterPro" id="IPR025763">
    <property type="entry name" value="Trm8_euk"/>
</dbReference>
<dbReference type="PROSITE" id="PS51625">
    <property type="entry name" value="SAM_MT_TRMB"/>
    <property type="match status" value="1"/>
</dbReference>
<dbReference type="FunCoup" id="A0A316VNZ7">
    <property type="interactions" value="226"/>
</dbReference>
<dbReference type="PANTHER" id="PTHR23417">
    <property type="entry name" value="3-DEOXY-D-MANNO-OCTULOSONIC-ACID TRANSFERASE/TRNA GUANINE-N 7 - -METHYLTRANSFERASE"/>
    <property type="match status" value="1"/>
</dbReference>
<evidence type="ECO:0000256" key="3">
    <source>
        <dbReference type="ARBA" id="ARBA00022603"/>
    </source>
</evidence>
<dbReference type="OrthoDB" id="47276at2759"/>
<sequence length="313" mass="35735">MQKLHPNQRAGQGQIIIPQKKLYRQRAHVNPFSDHNVVYPSKPELMDWHFHFPSRIPPGKESLAEGTAKVEFADIGCGFGGLLFYLAPHFPDKLMVGMEIRTSVTQYVHDKVQVLRKASHALQPSQDNHGDTSESAEQGSANKKARLEGEEGPSETEINTSMVKDAPNIAGSYDNISAMRVNAMKHLPNFFYKGQLSKLFFLHPDPHFKQRKSKNRIISPTLLAEYAYILRPEGILYTITDVEDLHIWMVKHLTAFPLFERIPDDDPFLKEDICVDAVWNATEEGQKVIRNKGSKWFAAFRRIRDPENEESIE</sequence>
<dbReference type="EMBL" id="KZ819602">
    <property type="protein sequence ID" value="PWN38133.1"/>
    <property type="molecule type" value="Genomic_DNA"/>
</dbReference>